<dbReference type="EMBL" id="HG994365">
    <property type="protein sequence ID" value="CAF2069552.1"/>
    <property type="molecule type" value="Genomic_DNA"/>
</dbReference>
<reference evidence="1" key="1">
    <citation type="submission" date="2021-01" db="EMBL/GenBank/DDBJ databases">
        <authorList>
            <consortium name="Genoscope - CEA"/>
            <person name="William W."/>
        </authorList>
    </citation>
    <scope>NUCLEOTIDE SEQUENCE</scope>
</reference>
<accession>A0A816R8M3</accession>
<dbReference type="Proteomes" id="UP001295469">
    <property type="component" value="Chromosome C01"/>
</dbReference>
<organism evidence="1">
    <name type="scientific">Brassica napus</name>
    <name type="common">Rape</name>
    <dbReference type="NCBI Taxonomy" id="3708"/>
    <lineage>
        <taxon>Eukaryota</taxon>
        <taxon>Viridiplantae</taxon>
        <taxon>Streptophyta</taxon>
        <taxon>Embryophyta</taxon>
        <taxon>Tracheophyta</taxon>
        <taxon>Spermatophyta</taxon>
        <taxon>Magnoliopsida</taxon>
        <taxon>eudicotyledons</taxon>
        <taxon>Gunneridae</taxon>
        <taxon>Pentapetalae</taxon>
        <taxon>rosids</taxon>
        <taxon>malvids</taxon>
        <taxon>Brassicales</taxon>
        <taxon>Brassicaceae</taxon>
        <taxon>Brassiceae</taxon>
        <taxon>Brassica</taxon>
    </lineage>
</organism>
<dbReference type="AlphaFoldDB" id="A0A816R8M3"/>
<proteinExistence type="predicted"/>
<dbReference type="Gramene" id="CDX99483">
    <property type="protein sequence ID" value="CDX99483"/>
    <property type="gene ID" value="GSBRNA2T00107844001"/>
</dbReference>
<sequence>MAKMENPCDPCLWFSTSYYHLCGPTFGCLLPKSFLWS</sequence>
<evidence type="ECO:0000313" key="1">
    <source>
        <dbReference type="EMBL" id="CAF2069552.1"/>
    </source>
</evidence>
<name>A0A816R8M3_BRANA</name>
<gene>
    <name evidence="1" type="ORF">DARMORV10_C01P12100.1</name>
</gene>
<protein>
    <submittedName>
        <fullName evidence="1">(rape) hypothetical protein</fullName>
    </submittedName>
</protein>